<evidence type="ECO:0000313" key="3">
    <source>
        <dbReference type="Proteomes" id="UP000182229"/>
    </source>
</evidence>
<accession>A0A1L9B1W9</accession>
<keyword evidence="1" id="KW-0732">Signal</keyword>
<gene>
    <name evidence="2" type="ORF">BON30_34485</name>
</gene>
<reference evidence="3" key="1">
    <citation type="submission" date="2016-11" db="EMBL/GenBank/DDBJ databases">
        <authorList>
            <person name="Shukria A."/>
            <person name="Stevens D.C."/>
        </authorList>
    </citation>
    <scope>NUCLEOTIDE SEQUENCE [LARGE SCALE GENOMIC DNA]</scope>
    <source>
        <strain evidence="3">Cbfe23</strain>
    </source>
</reference>
<sequence>MKNLKPLLAVSLFCIAPMLAAAGEPAAEDFVSRRSEFVTLVPGKTVELPALRGDDRSASRLAAMTTQIYYFGNWTGVPTYSIGAISGSTVYHQLPNPLNFSEPDVFWGSAQAFVLVPALTPWTQVFAYTTNPSDPYGQAKTCSWQVDVSVVNGACTANVTTSAYGQQGATCLLGDGAWVDPASCKLFVAVGIE</sequence>
<dbReference type="OrthoDB" id="5521124at2"/>
<name>A0A1L9B1W9_9BACT</name>
<dbReference type="EMBL" id="MPIN01000011">
    <property type="protein sequence ID" value="OJH36265.1"/>
    <property type="molecule type" value="Genomic_DNA"/>
</dbReference>
<organism evidence="2 3">
    <name type="scientific">Cystobacter ferrugineus</name>
    <dbReference type="NCBI Taxonomy" id="83449"/>
    <lineage>
        <taxon>Bacteria</taxon>
        <taxon>Pseudomonadati</taxon>
        <taxon>Myxococcota</taxon>
        <taxon>Myxococcia</taxon>
        <taxon>Myxococcales</taxon>
        <taxon>Cystobacterineae</taxon>
        <taxon>Archangiaceae</taxon>
        <taxon>Cystobacter</taxon>
    </lineage>
</organism>
<evidence type="ECO:0000256" key="1">
    <source>
        <dbReference type="SAM" id="SignalP"/>
    </source>
</evidence>
<dbReference type="AlphaFoldDB" id="A0A1L9B1W9"/>
<feature type="signal peptide" evidence="1">
    <location>
        <begin position="1"/>
        <end position="22"/>
    </location>
</feature>
<dbReference type="RefSeq" id="WP_071902758.1">
    <property type="nucleotide sequence ID" value="NZ_MPIN01000011.1"/>
</dbReference>
<proteinExistence type="predicted"/>
<evidence type="ECO:0000313" key="2">
    <source>
        <dbReference type="EMBL" id="OJH36265.1"/>
    </source>
</evidence>
<feature type="chain" id="PRO_5012499242" evidence="1">
    <location>
        <begin position="23"/>
        <end position="193"/>
    </location>
</feature>
<dbReference type="Proteomes" id="UP000182229">
    <property type="component" value="Unassembled WGS sequence"/>
</dbReference>
<protein>
    <submittedName>
        <fullName evidence="2">Uncharacterized protein</fullName>
    </submittedName>
</protein>
<reference evidence="2 3" key="2">
    <citation type="submission" date="2016-12" db="EMBL/GenBank/DDBJ databases">
        <title>Draft Genome Sequence of Cystobacter ferrugineus Strain Cbfe23.</title>
        <authorList>
            <person name="Akbar S."/>
            <person name="Dowd S.E."/>
            <person name="Stevens D.C."/>
        </authorList>
    </citation>
    <scope>NUCLEOTIDE SEQUENCE [LARGE SCALE GENOMIC DNA]</scope>
    <source>
        <strain evidence="2 3">Cbfe23</strain>
    </source>
</reference>
<comment type="caution">
    <text evidence="2">The sequence shown here is derived from an EMBL/GenBank/DDBJ whole genome shotgun (WGS) entry which is preliminary data.</text>
</comment>
<keyword evidence="3" id="KW-1185">Reference proteome</keyword>